<evidence type="ECO:0000313" key="8">
    <source>
        <dbReference type="Proteomes" id="UP000694941"/>
    </source>
</evidence>
<dbReference type="RefSeq" id="XP_013783631.1">
    <property type="nucleotide sequence ID" value="XM_013928177.1"/>
</dbReference>
<comment type="subcellular location">
    <subcellularLocation>
        <location evidence="1">Membrane</location>
        <topology evidence="1">Multi-pass membrane protein</topology>
    </subcellularLocation>
</comment>
<feature type="transmembrane region" description="Helical" evidence="6">
    <location>
        <begin position="224"/>
        <end position="248"/>
    </location>
</feature>
<reference evidence="9" key="1">
    <citation type="submission" date="2025-08" db="UniProtKB">
        <authorList>
            <consortium name="RefSeq"/>
        </authorList>
    </citation>
    <scope>IDENTIFICATION</scope>
    <source>
        <tissue evidence="9">Muscle</tissue>
    </source>
</reference>
<dbReference type="Pfam" id="PF00003">
    <property type="entry name" value="7tm_3"/>
    <property type="match status" value="1"/>
</dbReference>
<gene>
    <name evidence="9" type="primary">LOC106467799</name>
</gene>
<feature type="transmembrane region" description="Helical" evidence="6">
    <location>
        <begin position="254"/>
        <end position="274"/>
    </location>
</feature>
<name>A0ABM1BK77_LIMPO</name>
<evidence type="ECO:0000256" key="2">
    <source>
        <dbReference type="ARBA" id="ARBA00022692"/>
    </source>
</evidence>
<evidence type="ECO:0000256" key="5">
    <source>
        <dbReference type="ARBA" id="ARBA00023180"/>
    </source>
</evidence>
<protein>
    <submittedName>
        <fullName evidence="9">Metabotropic glutamate receptor 2-like</fullName>
    </submittedName>
</protein>
<sequence>MTQKFPVLVSTEENLTLNDTKHRYCEEKDCSKTNLNAPLWYRDEIWAVPLIAVSSVNIIVIGFFEVFMLWKAEGSTSSRRHLVLEQVLLFGLLLCSLLGYVFAADPSWFTCGVVRLGLGLTYSLVFGTLLVKTIFLHSLHTGVYLPALYQVLLLFFVVVVQLSIGIQWLMQRPPIVIVYHAGGSTCNSNVVTMLLVLVYNIFLIAFVVFLAIKTKENPENYQESRFIGIATGLTIPLWLVWMLIALIIEPPHHDAAMGFGVVLNATVIFLVVFVPKGFQMTALGEEWPNMEEKGVLASPAPSYCSPSFLHIKPPVMTWSQKLKPLNTGKNYLVLAF</sequence>
<feature type="domain" description="G-protein coupled receptors family 3 profile" evidence="7">
    <location>
        <begin position="84"/>
        <end position="276"/>
    </location>
</feature>
<dbReference type="PROSITE" id="PS50259">
    <property type="entry name" value="G_PROTEIN_RECEP_F3_4"/>
    <property type="match status" value="1"/>
</dbReference>
<keyword evidence="8" id="KW-1185">Reference proteome</keyword>
<feature type="transmembrane region" description="Helical" evidence="6">
    <location>
        <begin position="114"/>
        <end position="135"/>
    </location>
</feature>
<keyword evidence="3 6" id="KW-1133">Transmembrane helix</keyword>
<feature type="transmembrane region" description="Helical" evidence="6">
    <location>
        <begin position="45"/>
        <end position="70"/>
    </location>
</feature>
<organism evidence="8 9">
    <name type="scientific">Limulus polyphemus</name>
    <name type="common">Atlantic horseshoe crab</name>
    <dbReference type="NCBI Taxonomy" id="6850"/>
    <lineage>
        <taxon>Eukaryota</taxon>
        <taxon>Metazoa</taxon>
        <taxon>Ecdysozoa</taxon>
        <taxon>Arthropoda</taxon>
        <taxon>Chelicerata</taxon>
        <taxon>Merostomata</taxon>
        <taxon>Xiphosura</taxon>
        <taxon>Limulidae</taxon>
        <taxon>Limulus</taxon>
    </lineage>
</organism>
<dbReference type="InterPro" id="IPR050726">
    <property type="entry name" value="mGluR"/>
</dbReference>
<accession>A0ABM1BK77</accession>
<dbReference type="Proteomes" id="UP000694941">
    <property type="component" value="Unplaced"/>
</dbReference>
<dbReference type="GeneID" id="106467799"/>
<keyword evidence="4 6" id="KW-0472">Membrane</keyword>
<dbReference type="InterPro" id="IPR017978">
    <property type="entry name" value="GPCR_3_C"/>
</dbReference>
<evidence type="ECO:0000256" key="3">
    <source>
        <dbReference type="ARBA" id="ARBA00022989"/>
    </source>
</evidence>
<evidence type="ECO:0000259" key="7">
    <source>
        <dbReference type="PROSITE" id="PS50259"/>
    </source>
</evidence>
<evidence type="ECO:0000256" key="6">
    <source>
        <dbReference type="SAM" id="Phobius"/>
    </source>
</evidence>
<keyword evidence="2 6" id="KW-0812">Transmembrane</keyword>
<evidence type="ECO:0000313" key="9">
    <source>
        <dbReference type="RefSeq" id="XP_013783631.1"/>
    </source>
</evidence>
<keyword evidence="5" id="KW-0325">Glycoprotein</keyword>
<evidence type="ECO:0000256" key="4">
    <source>
        <dbReference type="ARBA" id="ARBA00023136"/>
    </source>
</evidence>
<feature type="transmembrane region" description="Helical" evidence="6">
    <location>
        <begin position="82"/>
        <end position="102"/>
    </location>
</feature>
<dbReference type="PANTHER" id="PTHR24060">
    <property type="entry name" value="METABOTROPIC GLUTAMATE RECEPTOR"/>
    <property type="match status" value="1"/>
</dbReference>
<proteinExistence type="predicted"/>
<evidence type="ECO:0000256" key="1">
    <source>
        <dbReference type="ARBA" id="ARBA00004141"/>
    </source>
</evidence>
<feature type="transmembrane region" description="Helical" evidence="6">
    <location>
        <begin position="190"/>
        <end position="212"/>
    </location>
</feature>
<feature type="transmembrane region" description="Helical" evidence="6">
    <location>
        <begin position="147"/>
        <end position="170"/>
    </location>
</feature>